<dbReference type="InterPro" id="IPR042094">
    <property type="entry name" value="T2SS_GspF_sf"/>
</dbReference>
<evidence type="ECO:0000256" key="5">
    <source>
        <dbReference type="ARBA" id="ARBA00022989"/>
    </source>
</evidence>
<dbReference type="Gene3D" id="1.20.81.30">
    <property type="entry name" value="Type II secretion system (T2SS), domain F"/>
    <property type="match status" value="2"/>
</dbReference>
<organism evidence="9 10">
    <name type="scientific">Clostridium lentum</name>
    <dbReference type="NCBI Taxonomy" id="2763037"/>
    <lineage>
        <taxon>Bacteria</taxon>
        <taxon>Bacillati</taxon>
        <taxon>Bacillota</taxon>
        <taxon>Clostridia</taxon>
        <taxon>Eubacteriales</taxon>
        <taxon>Clostridiaceae</taxon>
        <taxon>Clostridium</taxon>
    </lineage>
</organism>
<protein>
    <submittedName>
        <fullName evidence="9">Type II secretion system F family protein</fullName>
    </submittedName>
</protein>
<evidence type="ECO:0000256" key="3">
    <source>
        <dbReference type="ARBA" id="ARBA00022475"/>
    </source>
</evidence>
<dbReference type="AlphaFoldDB" id="A0A8I0DLH9"/>
<feature type="transmembrane region" description="Helical" evidence="7">
    <location>
        <begin position="112"/>
        <end position="139"/>
    </location>
</feature>
<name>A0A8I0DLH9_9CLOT</name>
<evidence type="ECO:0000256" key="2">
    <source>
        <dbReference type="ARBA" id="ARBA00005745"/>
    </source>
</evidence>
<dbReference type="RefSeq" id="WP_186835065.1">
    <property type="nucleotide sequence ID" value="NZ_JACOOQ010000010.1"/>
</dbReference>
<dbReference type="PANTHER" id="PTHR30012:SF0">
    <property type="entry name" value="TYPE II SECRETION SYSTEM PROTEIN F-RELATED"/>
    <property type="match status" value="1"/>
</dbReference>
<reference evidence="9" key="1">
    <citation type="submission" date="2020-08" db="EMBL/GenBank/DDBJ databases">
        <title>Genome public.</title>
        <authorList>
            <person name="Liu C."/>
            <person name="Sun Q."/>
        </authorList>
    </citation>
    <scope>NUCLEOTIDE SEQUENCE</scope>
    <source>
        <strain evidence="9">NSJ-42</strain>
    </source>
</reference>
<evidence type="ECO:0000256" key="7">
    <source>
        <dbReference type="SAM" id="Phobius"/>
    </source>
</evidence>
<evidence type="ECO:0000313" key="10">
    <source>
        <dbReference type="Proteomes" id="UP000662088"/>
    </source>
</evidence>
<dbReference type="InterPro" id="IPR018076">
    <property type="entry name" value="T2SS_GspF_dom"/>
</dbReference>
<proteinExistence type="inferred from homology"/>
<comment type="similarity">
    <text evidence="2">Belongs to the GSP F family.</text>
</comment>
<evidence type="ECO:0000256" key="6">
    <source>
        <dbReference type="ARBA" id="ARBA00023136"/>
    </source>
</evidence>
<keyword evidence="10" id="KW-1185">Reference proteome</keyword>
<dbReference type="Proteomes" id="UP000662088">
    <property type="component" value="Unassembled WGS sequence"/>
</dbReference>
<keyword evidence="6 7" id="KW-0472">Membrane</keyword>
<dbReference type="PRINTS" id="PR00812">
    <property type="entry name" value="BCTERIALGSPF"/>
</dbReference>
<dbReference type="Pfam" id="PF00482">
    <property type="entry name" value="T2SSF"/>
    <property type="match status" value="2"/>
</dbReference>
<keyword evidence="4 7" id="KW-0812">Transmembrane</keyword>
<feature type="transmembrane region" description="Helical" evidence="7">
    <location>
        <begin position="319"/>
        <end position="340"/>
    </location>
</feature>
<evidence type="ECO:0000256" key="1">
    <source>
        <dbReference type="ARBA" id="ARBA00004651"/>
    </source>
</evidence>
<comment type="subcellular location">
    <subcellularLocation>
        <location evidence="1">Cell membrane</location>
        <topology evidence="1">Multi-pass membrane protein</topology>
    </subcellularLocation>
</comment>
<evidence type="ECO:0000259" key="8">
    <source>
        <dbReference type="Pfam" id="PF00482"/>
    </source>
</evidence>
<evidence type="ECO:0000313" key="9">
    <source>
        <dbReference type="EMBL" id="MBC5640193.1"/>
    </source>
</evidence>
<dbReference type="InterPro" id="IPR003004">
    <property type="entry name" value="GspF/PilC"/>
</dbReference>
<evidence type="ECO:0000256" key="4">
    <source>
        <dbReference type="ARBA" id="ARBA00022692"/>
    </source>
</evidence>
<feature type="domain" description="Type II secretion system protein GspF" evidence="8">
    <location>
        <begin position="219"/>
        <end position="338"/>
    </location>
</feature>
<accession>A0A8I0DLH9</accession>
<keyword evidence="5 7" id="KW-1133">Transmembrane helix</keyword>
<keyword evidence="3" id="KW-1003">Cell membrane</keyword>
<sequence>MKEVSKRKANWNSLSVIADNIAKLYGDGLPFVYIFELLADLDIGDKYKRALFKIKGRIKSGISLEDAFKSQGELFPNFFVEMVGVGEKTGNISEVLNGLSMFYGKMAFIKKFLINALSYPLIIFISSLAVIIFLSIAIIPNFKEVYISLGKDVPKSFNFIINLKTFIYHNKTLSCVYFFLWGVVCPYIICKVFLKEKFLKILCLIPIYKRFVEYINIMLLAVVIKSGVNLIKGLEFCSEIQLLGNNNTVVREIKNKVISGNGLSDSMAQTKIFSKYTLAHIKLGEESGSLDLRLIQIEKFLFNNIQEDLNKKISMIQPLIIVFIGVFVCIFIVVFILPVFGELI</sequence>
<dbReference type="GO" id="GO:0005886">
    <property type="term" value="C:plasma membrane"/>
    <property type="evidence" value="ECO:0007669"/>
    <property type="project" value="UniProtKB-SubCell"/>
</dbReference>
<dbReference type="EMBL" id="JACOOQ010000010">
    <property type="protein sequence ID" value="MBC5640193.1"/>
    <property type="molecule type" value="Genomic_DNA"/>
</dbReference>
<comment type="caution">
    <text evidence="9">The sequence shown here is derived from an EMBL/GenBank/DDBJ whole genome shotgun (WGS) entry which is preliminary data.</text>
</comment>
<feature type="transmembrane region" description="Helical" evidence="7">
    <location>
        <begin position="176"/>
        <end position="194"/>
    </location>
</feature>
<gene>
    <name evidence="9" type="ORF">H8R92_07060</name>
</gene>
<feature type="domain" description="Type II secretion system protein GspF" evidence="8">
    <location>
        <begin position="19"/>
        <end position="140"/>
    </location>
</feature>
<dbReference type="PANTHER" id="PTHR30012">
    <property type="entry name" value="GENERAL SECRETION PATHWAY PROTEIN"/>
    <property type="match status" value="1"/>
</dbReference>